<dbReference type="AlphaFoldDB" id="A0AAV2DEY9"/>
<feature type="region of interest" description="Disordered" evidence="1">
    <location>
        <begin position="1"/>
        <end position="45"/>
    </location>
</feature>
<protein>
    <submittedName>
        <fullName evidence="2">Uncharacterized protein</fullName>
    </submittedName>
</protein>
<dbReference type="EMBL" id="OZ034815">
    <property type="protein sequence ID" value="CAL1371728.1"/>
    <property type="molecule type" value="Genomic_DNA"/>
</dbReference>
<reference evidence="2 3" key="1">
    <citation type="submission" date="2024-04" db="EMBL/GenBank/DDBJ databases">
        <authorList>
            <person name="Fracassetti M."/>
        </authorList>
    </citation>
    <scope>NUCLEOTIDE SEQUENCE [LARGE SCALE GENOMIC DNA]</scope>
</reference>
<evidence type="ECO:0000313" key="2">
    <source>
        <dbReference type="EMBL" id="CAL1371728.1"/>
    </source>
</evidence>
<organism evidence="2 3">
    <name type="scientific">Linum trigynum</name>
    <dbReference type="NCBI Taxonomy" id="586398"/>
    <lineage>
        <taxon>Eukaryota</taxon>
        <taxon>Viridiplantae</taxon>
        <taxon>Streptophyta</taxon>
        <taxon>Embryophyta</taxon>
        <taxon>Tracheophyta</taxon>
        <taxon>Spermatophyta</taxon>
        <taxon>Magnoliopsida</taxon>
        <taxon>eudicotyledons</taxon>
        <taxon>Gunneridae</taxon>
        <taxon>Pentapetalae</taxon>
        <taxon>rosids</taxon>
        <taxon>fabids</taxon>
        <taxon>Malpighiales</taxon>
        <taxon>Linaceae</taxon>
        <taxon>Linum</taxon>
    </lineage>
</organism>
<gene>
    <name evidence="2" type="ORF">LTRI10_LOCUS13777</name>
</gene>
<name>A0AAV2DEY9_9ROSI</name>
<dbReference type="Proteomes" id="UP001497516">
    <property type="component" value="Chromosome 2"/>
</dbReference>
<evidence type="ECO:0000256" key="1">
    <source>
        <dbReference type="SAM" id="MobiDB-lite"/>
    </source>
</evidence>
<proteinExistence type="predicted"/>
<accession>A0AAV2DEY9</accession>
<sequence length="83" mass="8953">MLSLNTLVSSPSATNPGLSGRPPNGSAPSSQEEDPSLSERSTQPMNFKAALAGNASRTSRSRPQWTFVGTKFWRRALFKANQS</sequence>
<keyword evidence="3" id="KW-1185">Reference proteome</keyword>
<evidence type="ECO:0000313" key="3">
    <source>
        <dbReference type="Proteomes" id="UP001497516"/>
    </source>
</evidence>
<feature type="compositionally biased region" description="Polar residues" evidence="1">
    <location>
        <begin position="1"/>
        <end position="17"/>
    </location>
</feature>